<sequence>MEQKLQYWRLIHLRFKDVILPRILDESTNVNLSSIIQGNNIALELCKQCALLLGMWRKPKLEEGYGV</sequence>
<name>A0AAD4S423_9MAGN</name>
<accession>A0AAD4S423</accession>
<dbReference type="EMBL" id="JAJJMB010014612">
    <property type="protein sequence ID" value="KAI3859313.1"/>
    <property type="molecule type" value="Genomic_DNA"/>
</dbReference>
<reference evidence="1" key="1">
    <citation type="submission" date="2022-04" db="EMBL/GenBank/DDBJ databases">
        <title>A functionally conserved STORR gene fusion in Papaver species that diverged 16.8 million years ago.</title>
        <authorList>
            <person name="Catania T."/>
        </authorList>
    </citation>
    <scope>NUCLEOTIDE SEQUENCE</scope>
    <source>
        <strain evidence="1">S-188037</strain>
    </source>
</reference>
<dbReference type="Proteomes" id="UP001202328">
    <property type="component" value="Unassembled WGS sequence"/>
</dbReference>
<proteinExistence type="predicted"/>
<keyword evidence="2" id="KW-1185">Reference proteome</keyword>
<protein>
    <submittedName>
        <fullName evidence="1">Uncharacterized protein</fullName>
    </submittedName>
</protein>
<evidence type="ECO:0000313" key="2">
    <source>
        <dbReference type="Proteomes" id="UP001202328"/>
    </source>
</evidence>
<comment type="caution">
    <text evidence="1">The sequence shown here is derived from an EMBL/GenBank/DDBJ whole genome shotgun (WGS) entry which is preliminary data.</text>
</comment>
<organism evidence="1 2">
    <name type="scientific">Papaver atlanticum</name>
    <dbReference type="NCBI Taxonomy" id="357466"/>
    <lineage>
        <taxon>Eukaryota</taxon>
        <taxon>Viridiplantae</taxon>
        <taxon>Streptophyta</taxon>
        <taxon>Embryophyta</taxon>
        <taxon>Tracheophyta</taxon>
        <taxon>Spermatophyta</taxon>
        <taxon>Magnoliopsida</taxon>
        <taxon>Ranunculales</taxon>
        <taxon>Papaveraceae</taxon>
        <taxon>Papaveroideae</taxon>
        <taxon>Papaver</taxon>
    </lineage>
</organism>
<gene>
    <name evidence="1" type="ORF">MKW98_007694</name>
</gene>
<dbReference type="AlphaFoldDB" id="A0AAD4S423"/>
<evidence type="ECO:0000313" key="1">
    <source>
        <dbReference type="EMBL" id="KAI3859313.1"/>
    </source>
</evidence>